<dbReference type="InterPro" id="IPR013520">
    <property type="entry name" value="Ribonucl_H"/>
</dbReference>
<evidence type="ECO:0000256" key="9">
    <source>
        <dbReference type="ARBA" id="ARBA00042138"/>
    </source>
</evidence>
<evidence type="ECO:0000256" key="7">
    <source>
        <dbReference type="ARBA" id="ARBA00023236"/>
    </source>
</evidence>
<dbReference type="SMART" id="SM00465">
    <property type="entry name" value="GIYc"/>
    <property type="match status" value="1"/>
</dbReference>
<dbReference type="CDD" id="cd10434">
    <property type="entry name" value="GIY-YIG_UvrC_Cho"/>
    <property type="match status" value="1"/>
</dbReference>
<keyword evidence="14" id="KW-1185">Reference proteome</keyword>
<dbReference type="Pfam" id="PF00929">
    <property type="entry name" value="RNase_T"/>
    <property type="match status" value="1"/>
</dbReference>
<proteinExistence type="predicted"/>
<protein>
    <recommendedName>
        <fullName evidence="8">Excinuclease cho</fullName>
        <ecNumber evidence="1">2.7.7.7</ecNumber>
    </recommendedName>
    <alternativeName>
        <fullName evidence="10">Endonuclease cho</fullName>
    </alternativeName>
    <alternativeName>
        <fullName evidence="9">UvrC homolog protein</fullName>
    </alternativeName>
</protein>
<name>A0ABU9D7M1_9PROT</name>
<feature type="domain" description="GIY-YIG" evidence="12">
    <location>
        <begin position="200"/>
        <end position="278"/>
    </location>
</feature>
<dbReference type="InterPro" id="IPR047296">
    <property type="entry name" value="GIY-YIG_UvrC_Cho"/>
</dbReference>
<dbReference type="EC" id="2.7.7.7" evidence="1"/>
<gene>
    <name evidence="13" type="ORF">WOB96_07090</name>
</gene>
<keyword evidence="7" id="KW-0742">SOS response</keyword>
<evidence type="ECO:0000259" key="12">
    <source>
        <dbReference type="PROSITE" id="PS50164"/>
    </source>
</evidence>
<dbReference type="PROSITE" id="PS50164">
    <property type="entry name" value="GIY_YIG"/>
    <property type="match status" value="1"/>
</dbReference>
<keyword evidence="4" id="KW-0378">Hydrolase</keyword>
<dbReference type="CDD" id="cd06127">
    <property type="entry name" value="DEDDh"/>
    <property type="match status" value="1"/>
</dbReference>
<comment type="catalytic activity">
    <reaction evidence="11">
        <text>DNA(n) + a 2'-deoxyribonucleoside 5'-triphosphate = DNA(n+1) + diphosphate</text>
        <dbReference type="Rhea" id="RHEA:22508"/>
        <dbReference type="Rhea" id="RHEA-COMP:17339"/>
        <dbReference type="Rhea" id="RHEA-COMP:17340"/>
        <dbReference type="ChEBI" id="CHEBI:33019"/>
        <dbReference type="ChEBI" id="CHEBI:61560"/>
        <dbReference type="ChEBI" id="CHEBI:173112"/>
        <dbReference type="EC" id="2.7.7.7"/>
    </reaction>
</comment>
<keyword evidence="6" id="KW-0234">DNA repair</keyword>
<dbReference type="NCBIfam" id="TIGR00573">
    <property type="entry name" value="dnaq"/>
    <property type="match status" value="1"/>
</dbReference>
<evidence type="ECO:0000256" key="10">
    <source>
        <dbReference type="ARBA" id="ARBA00042732"/>
    </source>
</evidence>
<dbReference type="GO" id="GO:0004527">
    <property type="term" value="F:exonuclease activity"/>
    <property type="evidence" value="ECO:0007669"/>
    <property type="project" value="UniProtKB-KW"/>
</dbReference>
<dbReference type="PANTHER" id="PTHR30562">
    <property type="entry name" value="UVRC/OXIDOREDUCTASE"/>
    <property type="match status" value="1"/>
</dbReference>
<keyword evidence="3" id="KW-0228">DNA excision</keyword>
<dbReference type="RefSeq" id="WP_341370585.1">
    <property type="nucleotide sequence ID" value="NZ_JBBPCO010000006.1"/>
</dbReference>
<evidence type="ECO:0000313" key="14">
    <source>
        <dbReference type="Proteomes" id="UP001446205"/>
    </source>
</evidence>
<dbReference type="InterPro" id="IPR012337">
    <property type="entry name" value="RNaseH-like_sf"/>
</dbReference>
<evidence type="ECO:0000256" key="1">
    <source>
        <dbReference type="ARBA" id="ARBA00012417"/>
    </source>
</evidence>
<accession>A0ABU9D7M1</accession>
<dbReference type="InterPro" id="IPR006054">
    <property type="entry name" value="DnaQ"/>
</dbReference>
<dbReference type="Gene3D" id="3.30.420.10">
    <property type="entry name" value="Ribonuclease H-like superfamily/Ribonuclease H"/>
    <property type="match status" value="1"/>
</dbReference>
<dbReference type="InterPro" id="IPR050066">
    <property type="entry name" value="UvrABC_protein_C"/>
</dbReference>
<dbReference type="Pfam" id="PF01541">
    <property type="entry name" value="GIY-YIG"/>
    <property type="match status" value="1"/>
</dbReference>
<dbReference type="InterPro" id="IPR035901">
    <property type="entry name" value="GIY-YIG_endonuc_sf"/>
</dbReference>
<dbReference type="SUPFAM" id="SSF82771">
    <property type="entry name" value="GIY-YIG endonuclease"/>
    <property type="match status" value="1"/>
</dbReference>
<evidence type="ECO:0000256" key="4">
    <source>
        <dbReference type="ARBA" id="ARBA00022801"/>
    </source>
</evidence>
<evidence type="ECO:0000256" key="2">
    <source>
        <dbReference type="ARBA" id="ARBA00022763"/>
    </source>
</evidence>
<keyword evidence="5" id="KW-0267">Excision nuclease</keyword>
<dbReference type="PANTHER" id="PTHR30562:SF10">
    <property type="entry name" value="EXCINUCLEASE CHO"/>
    <property type="match status" value="1"/>
</dbReference>
<keyword evidence="13" id="KW-0540">Nuclease</keyword>
<dbReference type="Gene3D" id="3.40.1440.10">
    <property type="entry name" value="GIY-YIG endonuclease"/>
    <property type="match status" value="1"/>
</dbReference>
<evidence type="ECO:0000256" key="11">
    <source>
        <dbReference type="ARBA" id="ARBA00049244"/>
    </source>
</evidence>
<dbReference type="InterPro" id="IPR036397">
    <property type="entry name" value="RNaseH_sf"/>
</dbReference>
<evidence type="ECO:0000256" key="6">
    <source>
        <dbReference type="ARBA" id="ARBA00023204"/>
    </source>
</evidence>
<reference evidence="13 14" key="1">
    <citation type="submission" date="2024-04" db="EMBL/GenBank/DDBJ databases">
        <authorList>
            <person name="Abashina T."/>
            <person name="Shaikin A."/>
        </authorList>
    </citation>
    <scope>NUCLEOTIDE SEQUENCE [LARGE SCALE GENOMIC DNA]</scope>
    <source>
        <strain evidence="13 14">AAFK</strain>
    </source>
</reference>
<keyword evidence="13" id="KW-0269">Exonuclease</keyword>
<evidence type="ECO:0000313" key="13">
    <source>
        <dbReference type="EMBL" id="MEK8089528.1"/>
    </source>
</evidence>
<evidence type="ECO:0000256" key="3">
    <source>
        <dbReference type="ARBA" id="ARBA00022769"/>
    </source>
</evidence>
<dbReference type="EMBL" id="JBBPCO010000006">
    <property type="protein sequence ID" value="MEK8089528.1"/>
    <property type="molecule type" value="Genomic_DNA"/>
</dbReference>
<dbReference type="Proteomes" id="UP001446205">
    <property type="component" value="Unassembled WGS sequence"/>
</dbReference>
<comment type="caution">
    <text evidence="13">The sequence shown here is derived from an EMBL/GenBank/DDBJ whole genome shotgun (WGS) entry which is preliminary data.</text>
</comment>
<keyword evidence="2" id="KW-0227">DNA damage</keyword>
<dbReference type="SMART" id="SM00479">
    <property type="entry name" value="EXOIII"/>
    <property type="match status" value="1"/>
</dbReference>
<dbReference type="SUPFAM" id="SSF53098">
    <property type="entry name" value="Ribonuclease H-like"/>
    <property type="match status" value="1"/>
</dbReference>
<sequence length="469" mass="52907">MFEQLLAILDLETTGTNPTRERITEIGLITIDPDGHTESWSSLVNPQQSVPAFIEGLTGISNAMLADAPSFEDLAEELQARLAGRVLVAHNARFDYAFLKNEFRRLNISFQARVLCTVKLSRRLFPQERHHNLDAIMNRHGLDCARRHRALGDAEVVRDFLADLVRSQEPTALQDAIEHLLKDSSLPAGLDADALAALPDRPGVYFFYGDNEAVLYVGKSVNLRSRVRAHFSGDHRLNKDLRISQQIRRVDWIETAGELGALLQEARLIKQLMPIHNRQLRHKRALCALHWNPAETGSKPAVVRAGEIDFSRTEHLYGLFKSAREAQDFLRRLCDEQGLCRKTLGLEKGKGPCFAYQIKRCQGACVGEEALHDHQARLLVELEKLRVRTWPYPGPVAIRERNARTGREELHLLDRWCYLGSAESLDALAQLPAQGVAFDLDTYTILSRFLAQQRLDVIELPGWPVESAA</sequence>
<evidence type="ECO:0000256" key="8">
    <source>
        <dbReference type="ARBA" id="ARBA00040756"/>
    </source>
</evidence>
<evidence type="ECO:0000256" key="5">
    <source>
        <dbReference type="ARBA" id="ARBA00022881"/>
    </source>
</evidence>
<dbReference type="InterPro" id="IPR000305">
    <property type="entry name" value="GIY-YIG_endonuc"/>
</dbReference>
<organism evidence="13 14">
    <name type="scientific">Thermithiobacillus plumbiphilus</name>
    <dbReference type="NCBI Taxonomy" id="1729899"/>
    <lineage>
        <taxon>Bacteria</taxon>
        <taxon>Pseudomonadati</taxon>
        <taxon>Pseudomonadota</taxon>
        <taxon>Acidithiobacillia</taxon>
        <taxon>Acidithiobacillales</taxon>
        <taxon>Thermithiobacillaceae</taxon>
        <taxon>Thermithiobacillus</taxon>
    </lineage>
</organism>